<dbReference type="GO" id="GO:0045820">
    <property type="term" value="P:negative regulation of glycolytic process"/>
    <property type="evidence" value="ECO:0007669"/>
    <property type="project" value="TreeGrafter"/>
</dbReference>
<dbReference type="PROSITE" id="PS00175">
    <property type="entry name" value="PG_MUTASE"/>
    <property type="match status" value="1"/>
</dbReference>
<protein>
    <submittedName>
        <fullName evidence="3">Alpha-ribazole-5'-phosphate phosphatase</fullName>
    </submittedName>
</protein>
<dbReference type="InterPro" id="IPR013078">
    <property type="entry name" value="His_Pase_superF_clade-1"/>
</dbReference>
<dbReference type="GO" id="GO:0004331">
    <property type="term" value="F:fructose-2,6-bisphosphate 2-phosphatase activity"/>
    <property type="evidence" value="ECO:0007669"/>
    <property type="project" value="TreeGrafter"/>
</dbReference>
<dbReference type="InterPro" id="IPR001345">
    <property type="entry name" value="PG/BPGM_mutase_AS"/>
</dbReference>
<evidence type="ECO:0000256" key="1">
    <source>
        <dbReference type="ARBA" id="ARBA00022801"/>
    </source>
</evidence>
<dbReference type="RefSeq" id="WP_147146919.1">
    <property type="nucleotide sequence ID" value="NZ_BJXN01000007.1"/>
</dbReference>
<dbReference type="PIRSF" id="PIRSF000709">
    <property type="entry name" value="6PFK_2-Ptase"/>
    <property type="match status" value="1"/>
</dbReference>
<dbReference type="PANTHER" id="PTHR46517">
    <property type="entry name" value="FRUCTOSE-2,6-BISPHOSPHATASE TIGAR"/>
    <property type="match status" value="1"/>
</dbReference>
<dbReference type="OrthoDB" id="9781415at2"/>
<reference evidence="3 4" key="1">
    <citation type="submission" date="2019-07" db="EMBL/GenBank/DDBJ databases">
        <title>Whole genome shotgun sequence of Oceanithermus desulfurans NBRC 100063.</title>
        <authorList>
            <person name="Hosoyama A."/>
            <person name="Uohara A."/>
            <person name="Ohji S."/>
            <person name="Ichikawa N."/>
        </authorList>
    </citation>
    <scope>NUCLEOTIDE SEQUENCE [LARGE SCALE GENOMIC DNA]</scope>
    <source>
        <strain evidence="3 4">NBRC 100063</strain>
    </source>
</reference>
<dbReference type="Proteomes" id="UP000321827">
    <property type="component" value="Unassembled WGS sequence"/>
</dbReference>
<dbReference type="GO" id="GO:0043456">
    <property type="term" value="P:regulation of pentose-phosphate shunt"/>
    <property type="evidence" value="ECO:0007669"/>
    <property type="project" value="TreeGrafter"/>
</dbReference>
<dbReference type="SUPFAM" id="SSF53254">
    <property type="entry name" value="Phosphoglycerate mutase-like"/>
    <property type="match status" value="1"/>
</dbReference>
<sequence>MKTLFLIRHGENIWNREHRLGGWTDVPLTPLGRRQAAALAPQLAGERFDAVWASDLVRAWKTAELAGFAPERVPDLREIHFGLLEGRRWETLEPEVQEAMMGFERFRAPGGEATLEVLERVSAFVDALPAGRHLIFSHAGVMRALLWLSGDLQIVPHTTVYVYEWPARRLVEVWRDA</sequence>
<dbReference type="AlphaFoldDB" id="A0A511RLW7"/>
<feature type="binding site" evidence="2">
    <location>
        <position position="58"/>
    </location>
    <ligand>
        <name>substrate</name>
    </ligand>
</feature>
<dbReference type="Pfam" id="PF00300">
    <property type="entry name" value="His_Phos_1"/>
    <property type="match status" value="1"/>
</dbReference>
<dbReference type="InterPro" id="IPR051695">
    <property type="entry name" value="Phosphoglycerate_Mutase"/>
</dbReference>
<gene>
    <name evidence="3" type="ORF">ODE01S_12200</name>
</gene>
<dbReference type="SMART" id="SM00855">
    <property type="entry name" value="PGAM"/>
    <property type="match status" value="1"/>
</dbReference>
<evidence type="ECO:0000256" key="2">
    <source>
        <dbReference type="PIRSR" id="PIRSR613078-2"/>
    </source>
</evidence>
<comment type="caution">
    <text evidence="3">The sequence shown here is derived from an EMBL/GenBank/DDBJ whole genome shotgun (WGS) entry which is preliminary data.</text>
</comment>
<dbReference type="Gene3D" id="3.40.50.1240">
    <property type="entry name" value="Phosphoglycerate mutase-like"/>
    <property type="match status" value="1"/>
</dbReference>
<evidence type="ECO:0000313" key="3">
    <source>
        <dbReference type="EMBL" id="GEM89786.1"/>
    </source>
</evidence>
<dbReference type="CDD" id="cd07067">
    <property type="entry name" value="HP_PGM_like"/>
    <property type="match status" value="1"/>
</dbReference>
<evidence type="ECO:0000313" key="4">
    <source>
        <dbReference type="Proteomes" id="UP000321827"/>
    </source>
</evidence>
<organism evidence="3 4">
    <name type="scientific">Oceanithermus desulfurans NBRC 100063</name>
    <dbReference type="NCBI Taxonomy" id="1227550"/>
    <lineage>
        <taxon>Bacteria</taxon>
        <taxon>Thermotogati</taxon>
        <taxon>Deinococcota</taxon>
        <taxon>Deinococci</taxon>
        <taxon>Thermales</taxon>
        <taxon>Thermaceae</taxon>
        <taxon>Oceanithermus</taxon>
    </lineage>
</organism>
<dbReference type="PANTHER" id="PTHR46517:SF1">
    <property type="entry name" value="FRUCTOSE-2,6-BISPHOSPHATASE TIGAR"/>
    <property type="match status" value="1"/>
</dbReference>
<keyword evidence="1" id="KW-0378">Hydrolase</keyword>
<feature type="binding site" evidence="2">
    <location>
        <begin position="8"/>
        <end position="15"/>
    </location>
    <ligand>
        <name>substrate</name>
    </ligand>
</feature>
<name>A0A511RLW7_9DEIN</name>
<proteinExistence type="predicted"/>
<accession>A0A511RLW7</accession>
<dbReference type="InterPro" id="IPR029033">
    <property type="entry name" value="His_PPase_superfam"/>
</dbReference>
<dbReference type="EMBL" id="BJXN01000007">
    <property type="protein sequence ID" value="GEM89786.1"/>
    <property type="molecule type" value="Genomic_DNA"/>
</dbReference>
<dbReference type="GO" id="GO:0005829">
    <property type="term" value="C:cytosol"/>
    <property type="evidence" value="ECO:0007669"/>
    <property type="project" value="TreeGrafter"/>
</dbReference>